<name>A0ACC2GZU8_DALPE</name>
<sequence length="66" mass="7265">QTHCHTLSPSLSLHLSLSLSAFLFWEVVLGINPASPDLDTLYSFGVSQDPVIEDFLYFFGSSMASK</sequence>
<gene>
    <name evidence="1" type="ORF">DPEC_G00085320</name>
</gene>
<feature type="non-terminal residue" evidence="1">
    <location>
        <position position="1"/>
    </location>
</feature>
<evidence type="ECO:0000313" key="1">
    <source>
        <dbReference type="EMBL" id="KAJ8009097.1"/>
    </source>
</evidence>
<protein>
    <submittedName>
        <fullName evidence="1">Uncharacterized protein</fullName>
    </submittedName>
</protein>
<dbReference type="EMBL" id="CM055734">
    <property type="protein sequence ID" value="KAJ8009097.1"/>
    <property type="molecule type" value="Genomic_DNA"/>
</dbReference>
<evidence type="ECO:0000313" key="2">
    <source>
        <dbReference type="Proteomes" id="UP001157502"/>
    </source>
</evidence>
<comment type="caution">
    <text evidence="1">The sequence shown here is derived from an EMBL/GenBank/DDBJ whole genome shotgun (WGS) entry which is preliminary data.</text>
</comment>
<accession>A0ACC2GZU8</accession>
<organism evidence="1 2">
    <name type="scientific">Dallia pectoralis</name>
    <name type="common">Alaska blackfish</name>
    <dbReference type="NCBI Taxonomy" id="75939"/>
    <lineage>
        <taxon>Eukaryota</taxon>
        <taxon>Metazoa</taxon>
        <taxon>Chordata</taxon>
        <taxon>Craniata</taxon>
        <taxon>Vertebrata</taxon>
        <taxon>Euteleostomi</taxon>
        <taxon>Actinopterygii</taxon>
        <taxon>Neopterygii</taxon>
        <taxon>Teleostei</taxon>
        <taxon>Protacanthopterygii</taxon>
        <taxon>Esociformes</taxon>
        <taxon>Umbridae</taxon>
        <taxon>Dallia</taxon>
    </lineage>
</organism>
<reference evidence="1" key="1">
    <citation type="submission" date="2021-05" db="EMBL/GenBank/DDBJ databases">
        <authorList>
            <person name="Pan Q."/>
            <person name="Jouanno E."/>
            <person name="Zahm M."/>
            <person name="Klopp C."/>
            <person name="Cabau C."/>
            <person name="Louis A."/>
            <person name="Berthelot C."/>
            <person name="Parey E."/>
            <person name="Roest Crollius H."/>
            <person name="Montfort J."/>
            <person name="Robinson-Rechavi M."/>
            <person name="Bouchez O."/>
            <person name="Lampietro C."/>
            <person name="Lopez Roques C."/>
            <person name="Donnadieu C."/>
            <person name="Postlethwait J."/>
            <person name="Bobe J."/>
            <person name="Dillon D."/>
            <person name="Chandos A."/>
            <person name="von Hippel F."/>
            <person name="Guiguen Y."/>
        </authorList>
    </citation>
    <scope>NUCLEOTIDE SEQUENCE</scope>
    <source>
        <strain evidence="1">YG-Jan2019</strain>
    </source>
</reference>
<keyword evidence="2" id="KW-1185">Reference proteome</keyword>
<proteinExistence type="predicted"/>
<dbReference type="Proteomes" id="UP001157502">
    <property type="component" value="Chromosome 7"/>
</dbReference>